<accession>A0ABW0PLH6</accession>
<dbReference type="Proteomes" id="UP001596031">
    <property type="component" value="Unassembled WGS sequence"/>
</dbReference>
<dbReference type="RefSeq" id="WP_379725921.1">
    <property type="nucleotide sequence ID" value="NZ_JBHSMS010000073.1"/>
</dbReference>
<evidence type="ECO:0000313" key="2">
    <source>
        <dbReference type="EMBL" id="MFC5513545.1"/>
    </source>
</evidence>
<dbReference type="InterPro" id="IPR036249">
    <property type="entry name" value="Thioredoxin-like_sf"/>
</dbReference>
<organism evidence="2 3">
    <name type="scientific">Massilia jejuensis</name>
    <dbReference type="NCBI Taxonomy" id="648894"/>
    <lineage>
        <taxon>Bacteria</taxon>
        <taxon>Pseudomonadati</taxon>
        <taxon>Pseudomonadota</taxon>
        <taxon>Betaproteobacteria</taxon>
        <taxon>Burkholderiales</taxon>
        <taxon>Oxalobacteraceae</taxon>
        <taxon>Telluria group</taxon>
        <taxon>Massilia</taxon>
    </lineage>
</organism>
<feature type="chain" id="PRO_5046674695" evidence="1">
    <location>
        <begin position="20"/>
        <end position="212"/>
    </location>
</feature>
<reference evidence="3" key="1">
    <citation type="journal article" date="2019" name="Int. J. Syst. Evol. Microbiol.">
        <title>The Global Catalogue of Microorganisms (GCM) 10K type strain sequencing project: providing services to taxonomists for standard genome sequencing and annotation.</title>
        <authorList>
            <consortium name="The Broad Institute Genomics Platform"/>
            <consortium name="The Broad Institute Genome Sequencing Center for Infectious Disease"/>
            <person name="Wu L."/>
            <person name="Ma J."/>
        </authorList>
    </citation>
    <scope>NUCLEOTIDE SEQUENCE [LARGE SCALE GENOMIC DNA]</scope>
    <source>
        <strain evidence="3">CCUG 38813</strain>
    </source>
</reference>
<evidence type="ECO:0000256" key="1">
    <source>
        <dbReference type="SAM" id="SignalP"/>
    </source>
</evidence>
<comment type="caution">
    <text evidence="2">The sequence shown here is derived from an EMBL/GenBank/DDBJ whole genome shotgun (WGS) entry which is preliminary data.</text>
</comment>
<proteinExistence type="predicted"/>
<keyword evidence="1" id="KW-0732">Signal</keyword>
<keyword evidence="2" id="KW-0413">Isomerase</keyword>
<name>A0ABW0PLH6_9BURK</name>
<sequence>MIKRLIAILALGVTCSAQCAPSSPSPLADQLRPYLQVKTVEGDEFRVRAFFSPSCSFSKQYLPFFLNLSNTLPQDKQFAFTPVVNKADGLTYAFAFAAVQRFYPRHVNNFVEASLRGVQDMGLSTRNWVGIERIGKAAGIPVPIGRLVEDNLPILKSDVEQLMTLRSKLKITNTPSVSIAGTYIVTPEFTGGDTNQFSTLVNAVVSMVTLHE</sequence>
<feature type="signal peptide" evidence="1">
    <location>
        <begin position="1"/>
        <end position="19"/>
    </location>
</feature>
<keyword evidence="3" id="KW-1185">Reference proteome</keyword>
<dbReference type="GO" id="GO:0016853">
    <property type="term" value="F:isomerase activity"/>
    <property type="evidence" value="ECO:0007669"/>
    <property type="project" value="UniProtKB-KW"/>
</dbReference>
<evidence type="ECO:0000313" key="3">
    <source>
        <dbReference type="Proteomes" id="UP001596031"/>
    </source>
</evidence>
<dbReference type="Gene3D" id="3.40.30.10">
    <property type="entry name" value="Glutaredoxin"/>
    <property type="match status" value="1"/>
</dbReference>
<dbReference type="SUPFAM" id="SSF52833">
    <property type="entry name" value="Thioredoxin-like"/>
    <property type="match status" value="1"/>
</dbReference>
<protein>
    <submittedName>
        <fullName evidence="2">Thiol-disulfide isomerase</fullName>
    </submittedName>
</protein>
<gene>
    <name evidence="2" type="ORF">ACFPOU_20815</name>
</gene>
<dbReference type="EMBL" id="JBHSMS010000073">
    <property type="protein sequence ID" value="MFC5513545.1"/>
    <property type="molecule type" value="Genomic_DNA"/>
</dbReference>